<dbReference type="EMBL" id="CP036402">
    <property type="protein sequence ID" value="QBI20991.1"/>
    <property type="molecule type" value="Genomic_DNA"/>
</dbReference>
<dbReference type="PANTHER" id="PTHR10000">
    <property type="entry name" value="PHOSPHOSERINE PHOSPHATASE"/>
    <property type="match status" value="1"/>
</dbReference>
<dbReference type="GO" id="GO:0000287">
    <property type="term" value="F:magnesium ion binding"/>
    <property type="evidence" value="ECO:0007669"/>
    <property type="project" value="TreeGrafter"/>
</dbReference>
<evidence type="ECO:0000313" key="1">
    <source>
        <dbReference type="EMBL" id="QBI20991.1"/>
    </source>
</evidence>
<dbReference type="GO" id="GO:0016791">
    <property type="term" value="F:phosphatase activity"/>
    <property type="evidence" value="ECO:0007669"/>
    <property type="project" value="TreeGrafter"/>
</dbReference>
<protein>
    <submittedName>
        <fullName evidence="1">HAD family phosphatase</fullName>
    </submittedName>
</protein>
<dbReference type="OrthoDB" id="3180736at2"/>
<dbReference type="AlphaFoldDB" id="A0A411YIL3"/>
<organism evidence="1 2">
    <name type="scientific">Egibacter rhizosphaerae</name>
    <dbReference type="NCBI Taxonomy" id="1670831"/>
    <lineage>
        <taxon>Bacteria</taxon>
        <taxon>Bacillati</taxon>
        <taxon>Actinomycetota</taxon>
        <taxon>Nitriliruptoria</taxon>
        <taxon>Egibacterales</taxon>
        <taxon>Egibacteraceae</taxon>
        <taxon>Egibacter</taxon>
    </lineage>
</organism>
<dbReference type="Proteomes" id="UP000291469">
    <property type="component" value="Chromosome"/>
</dbReference>
<dbReference type="KEGG" id="erz:ER308_16355"/>
<reference evidence="1 2" key="1">
    <citation type="submission" date="2019-01" db="EMBL/GenBank/DDBJ databases">
        <title>Egibacter rhizosphaerae EGI 80759T.</title>
        <authorList>
            <person name="Chen D.-D."/>
            <person name="Tian Y."/>
            <person name="Jiao J.-Y."/>
            <person name="Zhang X.-T."/>
            <person name="Zhang Y.-G."/>
            <person name="Zhang Y."/>
            <person name="Xiao M."/>
            <person name="Shu W.-S."/>
            <person name="Li W.-J."/>
        </authorList>
    </citation>
    <scope>NUCLEOTIDE SEQUENCE [LARGE SCALE GENOMIC DNA]</scope>
    <source>
        <strain evidence="1 2">EGI 80759</strain>
    </source>
</reference>
<dbReference type="RefSeq" id="WP_131155984.1">
    <property type="nucleotide sequence ID" value="NZ_CP036402.1"/>
</dbReference>
<dbReference type="PANTHER" id="PTHR10000:SF8">
    <property type="entry name" value="HAD SUPERFAMILY HYDROLASE-LIKE, TYPE 3"/>
    <property type="match status" value="1"/>
</dbReference>
<dbReference type="SUPFAM" id="SSF56784">
    <property type="entry name" value="HAD-like"/>
    <property type="match status" value="1"/>
</dbReference>
<accession>A0A411YIL3</accession>
<dbReference type="GO" id="GO:0005829">
    <property type="term" value="C:cytosol"/>
    <property type="evidence" value="ECO:0007669"/>
    <property type="project" value="TreeGrafter"/>
</dbReference>
<keyword evidence="2" id="KW-1185">Reference proteome</keyword>
<dbReference type="InterPro" id="IPR036412">
    <property type="entry name" value="HAD-like_sf"/>
</dbReference>
<proteinExistence type="predicted"/>
<name>A0A411YIL3_9ACTN</name>
<sequence length="280" mass="28320">MSFLDDAAARLVALPTVRVLYADLDGTLLGPGGSLLHDVHGRPSARAATALAEAAAAGLLVVPVSGRHRALVVENARLLGLGDAIGEAGGVLHRGGEVTYAWGQCPRGLADTPRGALEAAGVVTTLLEAFAGDLRPYEPWDAGREAGFLLHGDVDVGRANAVLRRAGLGWAELADNGPADGWPGRAVRTYQLRPHGVGKSVAVAEDLSARGLSPQAAAAIGDSPEDASMASAVGVYFVVANGTGRPPDPALVTPGAMGEGVAQAIEALLAVAEVRAESGT</sequence>
<evidence type="ECO:0000313" key="2">
    <source>
        <dbReference type="Proteomes" id="UP000291469"/>
    </source>
</evidence>
<dbReference type="Gene3D" id="3.40.50.1000">
    <property type="entry name" value="HAD superfamily/HAD-like"/>
    <property type="match status" value="2"/>
</dbReference>
<dbReference type="InterPro" id="IPR023214">
    <property type="entry name" value="HAD_sf"/>
</dbReference>
<gene>
    <name evidence="1" type="ORF">ER308_16355</name>
</gene>